<proteinExistence type="predicted"/>
<evidence type="ECO:0000313" key="3">
    <source>
        <dbReference type="EMBL" id="SZX73128.1"/>
    </source>
</evidence>
<keyword evidence="4" id="KW-1185">Reference proteome</keyword>
<feature type="compositionally biased region" description="Low complexity" evidence="1">
    <location>
        <begin position="432"/>
        <end position="443"/>
    </location>
</feature>
<gene>
    <name evidence="3" type="ORF">BQ4739_LOCUS13244</name>
    <name evidence="2" type="ORF">BQ4739_LOCUS7001</name>
</gene>
<dbReference type="InterPro" id="IPR015943">
    <property type="entry name" value="WD40/YVTN_repeat-like_dom_sf"/>
</dbReference>
<reference evidence="3 4" key="1">
    <citation type="submission" date="2016-10" db="EMBL/GenBank/DDBJ databases">
        <authorList>
            <person name="Cai Z."/>
        </authorList>
    </citation>
    <scope>NUCLEOTIDE SEQUENCE [LARGE SCALE GENOMIC DNA]</scope>
</reference>
<dbReference type="Proteomes" id="UP000256970">
    <property type="component" value="Unassembled WGS sequence"/>
</dbReference>
<accession>A0A383W660</accession>
<dbReference type="PANTHER" id="PTHR16038:SF4">
    <property type="entry name" value="WD REPEAT-CONTAINING PROTEIN 74"/>
    <property type="match status" value="1"/>
</dbReference>
<dbReference type="InterPro" id="IPR011047">
    <property type="entry name" value="Quinoprotein_ADH-like_sf"/>
</dbReference>
<dbReference type="Gene3D" id="2.130.10.10">
    <property type="entry name" value="YVTN repeat-like/Quinoprotein amine dehydrogenase"/>
    <property type="match status" value="2"/>
</dbReference>
<evidence type="ECO:0000313" key="4">
    <source>
        <dbReference type="Proteomes" id="UP000256970"/>
    </source>
</evidence>
<evidence type="ECO:0000256" key="1">
    <source>
        <dbReference type="SAM" id="MobiDB-lite"/>
    </source>
</evidence>
<feature type="region of interest" description="Disordered" evidence="1">
    <location>
        <begin position="407"/>
        <end position="451"/>
    </location>
</feature>
<evidence type="ECO:0000313" key="2">
    <source>
        <dbReference type="EMBL" id="SZX66601.1"/>
    </source>
</evidence>
<dbReference type="GO" id="GO:0030687">
    <property type="term" value="C:preribosome, large subunit precursor"/>
    <property type="evidence" value="ECO:0007669"/>
    <property type="project" value="TreeGrafter"/>
</dbReference>
<organism evidence="3 4">
    <name type="scientific">Tetradesmus obliquus</name>
    <name type="common">Green alga</name>
    <name type="synonym">Acutodesmus obliquus</name>
    <dbReference type="NCBI Taxonomy" id="3088"/>
    <lineage>
        <taxon>Eukaryota</taxon>
        <taxon>Viridiplantae</taxon>
        <taxon>Chlorophyta</taxon>
        <taxon>core chlorophytes</taxon>
        <taxon>Chlorophyceae</taxon>
        <taxon>CS clade</taxon>
        <taxon>Sphaeropleales</taxon>
        <taxon>Scenedesmaceae</taxon>
        <taxon>Tetradesmus</taxon>
    </lineage>
</organism>
<dbReference type="GO" id="GO:0042273">
    <property type="term" value="P:ribosomal large subunit biogenesis"/>
    <property type="evidence" value="ECO:0007669"/>
    <property type="project" value="InterPro"/>
</dbReference>
<dbReference type="InterPro" id="IPR037379">
    <property type="entry name" value="WDR74/Nsa1"/>
</dbReference>
<dbReference type="SMART" id="SM00320">
    <property type="entry name" value="WD40"/>
    <property type="match status" value="3"/>
</dbReference>
<dbReference type="STRING" id="3088.A0A383W660"/>
<dbReference type="PANTHER" id="PTHR16038">
    <property type="entry name" value="NOP SEVEN ASSOCIATED PROTEIN 1"/>
    <property type="match status" value="1"/>
</dbReference>
<dbReference type="AlphaFoldDB" id="A0A383W660"/>
<dbReference type="EMBL" id="FNXT01000718">
    <property type="protein sequence ID" value="SZX66601.1"/>
    <property type="molecule type" value="Genomic_DNA"/>
</dbReference>
<dbReference type="SUPFAM" id="SSF50998">
    <property type="entry name" value="Quinoprotein alcohol dehydrogenase-like"/>
    <property type="match status" value="1"/>
</dbReference>
<dbReference type="EMBL" id="FNXT01001184">
    <property type="protein sequence ID" value="SZX73128.1"/>
    <property type="molecule type" value="Genomic_DNA"/>
</dbReference>
<evidence type="ECO:0008006" key="5">
    <source>
        <dbReference type="Google" id="ProtNLM"/>
    </source>
</evidence>
<protein>
    <recommendedName>
        <fullName evidence="5">Anaphase-promoting complex subunit 4 WD40 domain-containing protein</fullName>
    </recommendedName>
</protein>
<dbReference type="InterPro" id="IPR001680">
    <property type="entry name" value="WD40_rpt"/>
</dbReference>
<feature type="compositionally biased region" description="Basic residues" evidence="1">
    <location>
        <begin position="416"/>
        <end position="427"/>
    </location>
</feature>
<sequence length="451" mass="45494">MSAGKQQQPAAYRLLAADELGVLKVVEVPDGPKWADAAVVQTWGQADKEQGVTCVACSASSLQPGAAGLVAVGRKGRRLDVLDAATGTQQASLTAAAPEKPAGGAAAASKVQLAAVAFVQQQDGGSPPQLVAATSDGMVSVCSCSSSGDSSSWAVSRSFQAGPSITCMAISSSGRHLLLGGEGVQPSIWDLAAGSKLWQAKGGKPHRQTLLVDKPFTTAVAFLPGSSSSSDSGAKQAAAAAAADEDAGDAAVKLRFVAGSAASKVYVYDTAAGRRPQKEAVFGETRITALAPERDGMRVWAANGTGHMQVLDMSTNKMMDALKGAGGSVRALALHPGGQALVASAGLDRFLRVHSTATKAGSCRVYLKQQLTALCWLPVRQVAPAAADAAAAAAGAAAVEEHAGDAAAAAAGEVKAHKKNKSNKKGKREADAAAAGEAPLPGLSKKKRQKA</sequence>
<dbReference type="GO" id="GO:0005730">
    <property type="term" value="C:nucleolus"/>
    <property type="evidence" value="ECO:0007669"/>
    <property type="project" value="InterPro"/>
</dbReference>
<name>A0A383W660_TETOB</name>